<feature type="transmembrane region" description="Helical" evidence="6">
    <location>
        <begin position="601"/>
        <end position="620"/>
    </location>
</feature>
<dbReference type="Proteomes" id="UP000624709">
    <property type="component" value="Unassembled WGS sequence"/>
</dbReference>
<dbReference type="SUPFAM" id="SSF82866">
    <property type="entry name" value="Multidrug efflux transporter AcrB transmembrane domain"/>
    <property type="match status" value="2"/>
</dbReference>
<name>A0ABQ4BPT4_9ACTN</name>
<protein>
    <recommendedName>
        <fullName evidence="7">SSD domain-containing protein</fullName>
    </recommendedName>
</protein>
<comment type="caution">
    <text evidence="8">The sequence shown here is derived from an EMBL/GenBank/DDBJ whole genome shotgun (WGS) entry which is preliminary data.</text>
</comment>
<feature type="transmembrane region" description="Helical" evidence="6">
    <location>
        <begin position="513"/>
        <end position="532"/>
    </location>
</feature>
<feature type="transmembrane region" description="Helical" evidence="6">
    <location>
        <begin position="485"/>
        <end position="501"/>
    </location>
</feature>
<dbReference type="Gene3D" id="1.20.1640.10">
    <property type="entry name" value="Multidrug efflux transporter AcrB transmembrane domain"/>
    <property type="match status" value="2"/>
</dbReference>
<dbReference type="PANTHER" id="PTHR33406">
    <property type="entry name" value="MEMBRANE PROTEIN MJ1562-RELATED"/>
    <property type="match status" value="1"/>
</dbReference>
<feature type="transmembrane region" description="Helical" evidence="6">
    <location>
        <begin position="182"/>
        <end position="202"/>
    </location>
</feature>
<sequence>MVGFWIVAMLAGGVAAARVPDRLSADFSVPGQEGSDTQAGLARAYGIDGGAASVPVLTAPDGRRLERAEVAGVAAAIRALPGRQVLDYGSTGDQRFLTDDGRSTFLLVFAPPAQGPSLAPTVTAAALPRGLDATVISYQQLVAGDADPDEGAGVLAETLIGAAGALIVLLFVFASFLAFVPLLIAAVSILSTFLAVLVLTTVTEVSGVVQFLIALIGLGVAIDYSLLVVSRWREERARGGSGDDAVVTAMVTAGRAVLASGITVAVSLVALVAVNVPLVRSMGLGGLLIPLISTLVVLTLLPALLSLAGPRVDWPRLRKEKHASAAWLAWTRGVIRYRWIAAGSAVAALTIAIVPLSGLQIGSSGSGSLASSGAAHDTLASLRAGGVGNGVLTPVTLLVAPGGDAQALADAAGSVDGVRMAIRLEPAASGATAVVVVPDHETVDNTSVAVVTAVREVTGDLPGYAGVTGPGAQVIDFQRAVYDKLPYVIALIALVVFVLLVRAFRSLLLPLKAVVLNLASVAAAFGIATWFWQDGNGSQAVFGIAGTGAMTFWLPVLIFAFLFGLSMDYEVFILDRMREEYERTGSTAYAVEHGLGRTGRLVTSAALILFFAFAALGSAPQTDIKILATALGVGILLDATVVRALLVPAMVSLLGTYNWWLPAGIARILRVEPSPLKPDVELPATARRLVRPQNAH</sequence>
<keyword evidence="4 6" id="KW-1133">Transmembrane helix</keyword>
<organism evidence="8 9">
    <name type="scientific">Actinoplanes palleronii</name>
    <dbReference type="NCBI Taxonomy" id="113570"/>
    <lineage>
        <taxon>Bacteria</taxon>
        <taxon>Bacillati</taxon>
        <taxon>Actinomycetota</taxon>
        <taxon>Actinomycetes</taxon>
        <taxon>Micromonosporales</taxon>
        <taxon>Micromonosporaceae</taxon>
        <taxon>Actinoplanes</taxon>
    </lineage>
</organism>
<proteinExistence type="predicted"/>
<evidence type="ECO:0000256" key="6">
    <source>
        <dbReference type="SAM" id="Phobius"/>
    </source>
</evidence>
<gene>
    <name evidence="8" type="ORF">Apa02nite_087910</name>
</gene>
<evidence type="ECO:0000256" key="5">
    <source>
        <dbReference type="ARBA" id="ARBA00023136"/>
    </source>
</evidence>
<evidence type="ECO:0000256" key="4">
    <source>
        <dbReference type="ARBA" id="ARBA00022989"/>
    </source>
</evidence>
<reference evidence="8 9" key="1">
    <citation type="submission" date="2021-01" db="EMBL/GenBank/DDBJ databases">
        <title>Whole genome shotgun sequence of Actinoplanes palleronii NBRC 14916.</title>
        <authorList>
            <person name="Komaki H."/>
            <person name="Tamura T."/>
        </authorList>
    </citation>
    <scope>NUCLEOTIDE SEQUENCE [LARGE SCALE GENOMIC DNA]</scope>
    <source>
        <strain evidence="8 9">NBRC 14916</strain>
    </source>
</reference>
<keyword evidence="3 6" id="KW-0812">Transmembrane</keyword>
<keyword evidence="9" id="KW-1185">Reference proteome</keyword>
<feature type="transmembrane region" description="Helical" evidence="6">
    <location>
        <begin position="159"/>
        <end position="177"/>
    </location>
</feature>
<comment type="subcellular location">
    <subcellularLocation>
        <location evidence="1">Cell membrane</location>
        <topology evidence="1">Multi-pass membrane protein</topology>
    </subcellularLocation>
</comment>
<keyword evidence="5 6" id="KW-0472">Membrane</keyword>
<dbReference type="InterPro" id="IPR000731">
    <property type="entry name" value="SSD"/>
</dbReference>
<dbReference type="InterPro" id="IPR050545">
    <property type="entry name" value="Mycobact_MmpL"/>
</dbReference>
<feature type="domain" description="SSD" evidence="7">
    <location>
        <begin position="160"/>
        <end position="307"/>
    </location>
</feature>
<accession>A0ABQ4BPT4</accession>
<feature type="transmembrane region" description="Helical" evidence="6">
    <location>
        <begin position="288"/>
        <end position="309"/>
    </location>
</feature>
<feature type="transmembrane region" description="Helical" evidence="6">
    <location>
        <begin position="208"/>
        <end position="229"/>
    </location>
</feature>
<dbReference type="EMBL" id="BOMS01000152">
    <property type="protein sequence ID" value="GIE72683.1"/>
    <property type="molecule type" value="Genomic_DNA"/>
</dbReference>
<feature type="transmembrane region" description="Helical" evidence="6">
    <location>
        <begin position="339"/>
        <end position="361"/>
    </location>
</feature>
<evidence type="ECO:0000259" key="7">
    <source>
        <dbReference type="PROSITE" id="PS50156"/>
    </source>
</evidence>
<dbReference type="PROSITE" id="PS50156">
    <property type="entry name" value="SSD"/>
    <property type="match status" value="1"/>
</dbReference>
<evidence type="ECO:0000256" key="2">
    <source>
        <dbReference type="ARBA" id="ARBA00022475"/>
    </source>
</evidence>
<dbReference type="Pfam" id="PF03176">
    <property type="entry name" value="MMPL"/>
    <property type="match status" value="2"/>
</dbReference>
<dbReference type="InterPro" id="IPR004869">
    <property type="entry name" value="MMPL_dom"/>
</dbReference>
<evidence type="ECO:0000313" key="8">
    <source>
        <dbReference type="EMBL" id="GIE72683.1"/>
    </source>
</evidence>
<feature type="transmembrane region" description="Helical" evidence="6">
    <location>
        <begin position="256"/>
        <end position="276"/>
    </location>
</feature>
<evidence type="ECO:0000256" key="1">
    <source>
        <dbReference type="ARBA" id="ARBA00004651"/>
    </source>
</evidence>
<evidence type="ECO:0000256" key="3">
    <source>
        <dbReference type="ARBA" id="ARBA00022692"/>
    </source>
</evidence>
<keyword evidence="2" id="KW-1003">Cell membrane</keyword>
<feature type="transmembrane region" description="Helical" evidence="6">
    <location>
        <begin position="552"/>
        <end position="574"/>
    </location>
</feature>
<dbReference type="PANTHER" id="PTHR33406:SF13">
    <property type="entry name" value="MEMBRANE PROTEIN YDFJ"/>
    <property type="match status" value="1"/>
</dbReference>
<evidence type="ECO:0000313" key="9">
    <source>
        <dbReference type="Proteomes" id="UP000624709"/>
    </source>
</evidence>